<accession>A0A7Y9C7K6</accession>
<evidence type="ECO:0000256" key="1">
    <source>
        <dbReference type="ARBA" id="ARBA00006817"/>
    </source>
</evidence>
<proteinExistence type="inferred from homology"/>
<gene>
    <name evidence="3" type="ORF">HZF10_16250</name>
</gene>
<feature type="domain" description="Activator of Hsp90 ATPase homologue 1/2-like C-terminal" evidence="2">
    <location>
        <begin position="11"/>
        <end position="142"/>
    </location>
</feature>
<evidence type="ECO:0000259" key="2">
    <source>
        <dbReference type="Pfam" id="PF08327"/>
    </source>
</evidence>
<protein>
    <submittedName>
        <fullName evidence="3">SRPBCC domain-containing protein</fullName>
    </submittedName>
</protein>
<dbReference type="CDD" id="cd07814">
    <property type="entry name" value="SRPBCC_CalC_Aha1-like"/>
    <property type="match status" value="1"/>
</dbReference>
<dbReference type="AlphaFoldDB" id="A0A7Y9C7K6"/>
<dbReference type="Proteomes" id="UP000535020">
    <property type="component" value="Unassembled WGS sequence"/>
</dbReference>
<dbReference type="Gene3D" id="3.30.530.20">
    <property type="match status" value="1"/>
</dbReference>
<organism evidence="3 4">
    <name type="scientific">Flavobacterium agri</name>
    <dbReference type="NCBI Taxonomy" id="2743471"/>
    <lineage>
        <taxon>Bacteria</taxon>
        <taxon>Pseudomonadati</taxon>
        <taxon>Bacteroidota</taxon>
        <taxon>Flavobacteriia</taxon>
        <taxon>Flavobacteriales</taxon>
        <taxon>Flavobacteriaceae</taxon>
        <taxon>Flavobacterium</taxon>
    </lineage>
</organism>
<reference evidence="3 4" key="1">
    <citation type="submission" date="2020-07" db="EMBL/GenBank/DDBJ databases">
        <authorList>
            <person name="Sun Q."/>
        </authorList>
    </citation>
    <scope>NUCLEOTIDE SEQUENCE [LARGE SCALE GENOMIC DNA]</scope>
    <source>
        <strain evidence="3 4">MAH-1</strain>
    </source>
</reference>
<dbReference type="SUPFAM" id="SSF55961">
    <property type="entry name" value="Bet v1-like"/>
    <property type="match status" value="1"/>
</dbReference>
<dbReference type="RefSeq" id="WP_176007286.1">
    <property type="nucleotide sequence ID" value="NZ_JABWMI010000020.1"/>
</dbReference>
<evidence type="ECO:0000313" key="4">
    <source>
        <dbReference type="Proteomes" id="UP000535020"/>
    </source>
</evidence>
<dbReference type="Pfam" id="PF08327">
    <property type="entry name" value="AHSA1"/>
    <property type="match status" value="1"/>
</dbReference>
<dbReference type="InterPro" id="IPR023393">
    <property type="entry name" value="START-like_dom_sf"/>
</dbReference>
<evidence type="ECO:0000313" key="3">
    <source>
        <dbReference type="EMBL" id="NYA72484.1"/>
    </source>
</evidence>
<keyword evidence="4" id="KW-1185">Reference proteome</keyword>
<comment type="caution">
    <text evidence="3">The sequence shown here is derived from an EMBL/GenBank/DDBJ whole genome shotgun (WGS) entry which is preliminary data.</text>
</comment>
<comment type="similarity">
    <text evidence="1">Belongs to the AHA1 family.</text>
</comment>
<name>A0A7Y9C7K6_9FLAO</name>
<sequence length="149" mass="17113">MERKTFTTMIDAPREKVWDTLWGDETYKKWTSAFAPGSRVETDWRQGSRTLFLDVNGDGMISEIAEKREPEFMSFRHLGEIINGKEDTESDKVKAWAGATEDYTLTEENGGTKVSVSMDIDGEYSDFFEKTWPRALEHLKNISEGNDIE</sequence>
<dbReference type="EMBL" id="JACBJI010000008">
    <property type="protein sequence ID" value="NYA72484.1"/>
    <property type="molecule type" value="Genomic_DNA"/>
</dbReference>
<dbReference type="InterPro" id="IPR013538">
    <property type="entry name" value="ASHA1/2-like_C"/>
</dbReference>